<evidence type="ECO:0000256" key="1">
    <source>
        <dbReference type="ARBA" id="ARBA00022679"/>
    </source>
</evidence>
<dbReference type="PANTHER" id="PTHR48207:SF4">
    <property type="entry name" value="BLL6097 PROTEIN"/>
    <property type="match status" value="1"/>
</dbReference>
<accession>A0A845B083</accession>
<keyword evidence="1 2" id="KW-0808">Transferase</keyword>
<dbReference type="Pfam" id="PF02515">
    <property type="entry name" value="CoA_transf_3"/>
    <property type="match status" value="1"/>
</dbReference>
<protein>
    <submittedName>
        <fullName evidence="2">CoA transferase</fullName>
    </submittedName>
</protein>
<keyword evidence="3" id="KW-1185">Reference proteome</keyword>
<dbReference type="Gene3D" id="3.40.50.10540">
    <property type="entry name" value="Crotonobetainyl-coa:carnitine coa-transferase, domain 1"/>
    <property type="match status" value="1"/>
</dbReference>
<dbReference type="OrthoDB" id="5720311at2"/>
<reference evidence="2 3" key="1">
    <citation type="submission" date="2019-12" db="EMBL/GenBank/DDBJ databases">
        <title>Genomic-based taxomic classification of the family Erythrobacteraceae.</title>
        <authorList>
            <person name="Xu L."/>
        </authorList>
    </citation>
    <scope>NUCLEOTIDE SEQUENCE [LARGE SCALE GENOMIC DNA]</scope>
    <source>
        <strain evidence="2 3">KCTC 42453</strain>
    </source>
</reference>
<dbReference type="EMBL" id="WTYL01000001">
    <property type="protein sequence ID" value="MXP42847.1"/>
    <property type="molecule type" value="Genomic_DNA"/>
</dbReference>
<proteinExistence type="predicted"/>
<name>A0A845B083_9SPHN</name>
<dbReference type="GO" id="GO:0008410">
    <property type="term" value="F:CoA-transferase activity"/>
    <property type="evidence" value="ECO:0007669"/>
    <property type="project" value="TreeGrafter"/>
</dbReference>
<dbReference type="AlphaFoldDB" id="A0A845B083"/>
<organism evidence="2 3">
    <name type="scientific">Allopontixanthobacter sediminis</name>
    <dbReference type="NCBI Taxonomy" id="1689985"/>
    <lineage>
        <taxon>Bacteria</taxon>
        <taxon>Pseudomonadati</taxon>
        <taxon>Pseudomonadota</taxon>
        <taxon>Alphaproteobacteria</taxon>
        <taxon>Sphingomonadales</taxon>
        <taxon>Erythrobacteraceae</taxon>
        <taxon>Allopontixanthobacter</taxon>
    </lineage>
</organism>
<sequence length="409" mass="43817">MGQAGRGMGPLRGVRVIDLTSVLMGPYATQIFADLGADVIKVEAPAGDTTRYLPPGPAKNLGAMFMNVNRGKRSIVLDLKQAAARDVLLRLASTADVFIHSMRGQAMERLGLSYAPLRAVNPAIIYANLYGFGRAGPYADYPAYDDIVQAASGIVSLQASLSGGEPTYLATVVADKVAGLTAAYAVSAALFERERSGLGQELEVPMFETLASFAMVEHLCGSLFDPPIGPTGYPRATSPHRRPYKTSDGYIAVMIYNDKHWRSFFDAIGNPEWSKQSMFSDIRTRTENIGTVLSHVADTLATRTTDEWMALFKQAECPAMPIATIDDLLEDPHLDAVGFWQRKDTPNGTIRMPGQPVNFSETPGAVGEPGPPLGAHGTEVLAEAGYSEAEMAALRETGALGELTESQAG</sequence>
<evidence type="ECO:0000313" key="3">
    <source>
        <dbReference type="Proteomes" id="UP000431922"/>
    </source>
</evidence>
<dbReference type="SUPFAM" id="SSF89796">
    <property type="entry name" value="CoA-transferase family III (CaiB/BaiF)"/>
    <property type="match status" value="1"/>
</dbReference>
<dbReference type="Proteomes" id="UP000431922">
    <property type="component" value="Unassembled WGS sequence"/>
</dbReference>
<dbReference type="Gene3D" id="3.30.1540.10">
    <property type="entry name" value="formyl-coa transferase, domain 3"/>
    <property type="match status" value="1"/>
</dbReference>
<gene>
    <name evidence="2" type="ORF">GRI65_00080</name>
</gene>
<dbReference type="InterPro" id="IPR023606">
    <property type="entry name" value="CoA-Trfase_III_dom_1_sf"/>
</dbReference>
<dbReference type="InterPro" id="IPR044855">
    <property type="entry name" value="CoA-Trfase_III_dom3_sf"/>
</dbReference>
<dbReference type="RefSeq" id="WP_160754514.1">
    <property type="nucleotide sequence ID" value="NZ_WTYL01000001.1"/>
</dbReference>
<dbReference type="PANTHER" id="PTHR48207">
    <property type="entry name" value="SUCCINATE--HYDROXYMETHYLGLUTARATE COA-TRANSFERASE"/>
    <property type="match status" value="1"/>
</dbReference>
<dbReference type="InterPro" id="IPR003673">
    <property type="entry name" value="CoA-Trfase_fam_III"/>
</dbReference>
<comment type="caution">
    <text evidence="2">The sequence shown here is derived from an EMBL/GenBank/DDBJ whole genome shotgun (WGS) entry which is preliminary data.</text>
</comment>
<dbReference type="InterPro" id="IPR050483">
    <property type="entry name" value="CoA-transferase_III_domain"/>
</dbReference>
<evidence type="ECO:0000313" key="2">
    <source>
        <dbReference type="EMBL" id="MXP42847.1"/>
    </source>
</evidence>